<accession>A0A9N8RSJ3</accession>
<evidence type="ECO:0000256" key="1">
    <source>
        <dbReference type="ARBA" id="ARBA00022448"/>
    </source>
</evidence>
<dbReference type="SUPFAM" id="SSF46458">
    <property type="entry name" value="Globin-like"/>
    <property type="match status" value="1"/>
</dbReference>
<dbReference type="GO" id="GO:0046872">
    <property type="term" value="F:metal ion binding"/>
    <property type="evidence" value="ECO:0007669"/>
    <property type="project" value="UniProtKB-KW"/>
</dbReference>
<keyword evidence="8" id="KW-1185">Reference proteome</keyword>
<feature type="chain" id="PRO_5040266398" description="Group 1 truncated hemoglobin" evidence="6">
    <location>
        <begin position="29"/>
        <end position="154"/>
    </location>
</feature>
<feature type="binding site" description="distal binding residue" evidence="5">
    <location>
        <position position="98"/>
    </location>
    <ligand>
        <name>heme</name>
        <dbReference type="ChEBI" id="CHEBI:30413"/>
    </ligand>
    <ligandPart>
        <name>Fe</name>
        <dbReference type="ChEBI" id="CHEBI:18248"/>
    </ligandPart>
</feature>
<evidence type="ECO:0000256" key="2">
    <source>
        <dbReference type="ARBA" id="ARBA00022617"/>
    </source>
</evidence>
<dbReference type="InterPro" id="IPR012292">
    <property type="entry name" value="Globin/Proto"/>
</dbReference>
<sequence>MNALIRRTSLAMLMAIASLSYMSTPARADEALFNDFGGTAGLAKIADDLMTNVLADPRTRPYFEEAPQKRIKQKLAEQLCVLLDGPCTYTGRTMKRAHEGLGVTREAFNALVENLQKAMDTNNVPFRSQNRLLAKLAPMYREIEERNQEPQDAK</sequence>
<keyword evidence="1" id="KW-0813">Transport</keyword>
<proteinExistence type="predicted"/>
<evidence type="ECO:0000256" key="4">
    <source>
        <dbReference type="ARBA" id="ARBA00023004"/>
    </source>
</evidence>
<organism evidence="7 8">
    <name type="scientific">Paraburkholderia saeva</name>
    <dbReference type="NCBI Taxonomy" id="2777537"/>
    <lineage>
        <taxon>Bacteria</taxon>
        <taxon>Pseudomonadati</taxon>
        <taxon>Pseudomonadota</taxon>
        <taxon>Betaproteobacteria</taxon>
        <taxon>Burkholderiales</taxon>
        <taxon>Burkholderiaceae</taxon>
        <taxon>Paraburkholderia</taxon>
    </lineage>
</organism>
<evidence type="ECO:0000256" key="5">
    <source>
        <dbReference type="PIRSR" id="PIRSR601486-1"/>
    </source>
</evidence>
<comment type="caution">
    <text evidence="7">The sequence shown here is derived from an EMBL/GenBank/DDBJ whole genome shotgun (WGS) entry which is preliminary data.</text>
</comment>
<evidence type="ECO:0000313" key="7">
    <source>
        <dbReference type="EMBL" id="CAG4887436.1"/>
    </source>
</evidence>
<dbReference type="GO" id="GO:0019825">
    <property type="term" value="F:oxygen binding"/>
    <property type="evidence" value="ECO:0007669"/>
    <property type="project" value="InterPro"/>
</dbReference>
<keyword evidence="2 5" id="KW-0349">Heme</keyword>
<evidence type="ECO:0000256" key="6">
    <source>
        <dbReference type="SAM" id="SignalP"/>
    </source>
</evidence>
<dbReference type="GO" id="GO:0020037">
    <property type="term" value="F:heme binding"/>
    <property type="evidence" value="ECO:0007669"/>
    <property type="project" value="InterPro"/>
</dbReference>
<dbReference type="AlphaFoldDB" id="A0A9N8RSJ3"/>
<keyword evidence="3 5" id="KW-0479">Metal-binding</keyword>
<keyword evidence="6" id="KW-0732">Signal</keyword>
<dbReference type="InterPro" id="IPR001486">
    <property type="entry name" value="Hemoglobin_trunc"/>
</dbReference>
<dbReference type="EMBL" id="CAJQZC010000001">
    <property type="protein sequence ID" value="CAG4887436.1"/>
    <property type="molecule type" value="Genomic_DNA"/>
</dbReference>
<reference evidence="7" key="1">
    <citation type="submission" date="2021-04" db="EMBL/GenBank/DDBJ databases">
        <authorList>
            <person name="Vanwijnsberghe S."/>
        </authorList>
    </citation>
    <scope>NUCLEOTIDE SEQUENCE</scope>
    <source>
        <strain evidence="7">LMG 31841</strain>
    </source>
</reference>
<dbReference type="RefSeq" id="WP_228874501.1">
    <property type="nucleotide sequence ID" value="NZ_CAJQZC010000001.1"/>
</dbReference>
<name>A0A9N8RSJ3_9BURK</name>
<feature type="signal peptide" evidence="6">
    <location>
        <begin position="1"/>
        <end position="28"/>
    </location>
</feature>
<dbReference type="Pfam" id="PF01152">
    <property type="entry name" value="Bac_globin"/>
    <property type="match status" value="1"/>
</dbReference>
<evidence type="ECO:0008006" key="9">
    <source>
        <dbReference type="Google" id="ProtNLM"/>
    </source>
</evidence>
<dbReference type="Proteomes" id="UP000789704">
    <property type="component" value="Unassembled WGS sequence"/>
</dbReference>
<gene>
    <name evidence="7" type="ORF">LMG31841_00434</name>
</gene>
<evidence type="ECO:0000313" key="8">
    <source>
        <dbReference type="Proteomes" id="UP000789704"/>
    </source>
</evidence>
<dbReference type="CDD" id="cd00454">
    <property type="entry name" value="TrHb1_N"/>
    <property type="match status" value="1"/>
</dbReference>
<evidence type="ECO:0000256" key="3">
    <source>
        <dbReference type="ARBA" id="ARBA00022723"/>
    </source>
</evidence>
<dbReference type="InterPro" id="IPR009050">
    <property type="entry name" value="Globin-like_sf"/>
</dbReference>
<keyword evidence="4 5" id="KW-0408">Iron</keyword>
<protein>
    <recommendedName>
        <fullName evidence="9">Group 1 truncated hemoglobin</fullName>
    </recommendedName>
</protein>
<dbReference type="Gene3D" id="1.10.490.10">
    <property type="entry name" value="Globins"/>
    <property type="match status" value="1"/>
</dbReference>